<dbReference type="GO" id="GO:0009088">
    <property type="term" value="P:threonine biosynthetic process"/>
    <property type="evidence" value="ECO:0007669"/>
    <property type="project" value="UniProtKB-UniRule"/>
</dbReference>
<keyword evidence="9 13" id="KW-0418">Kinase</keyword>
<protein>
    <recommendedName>
        <fullName evidence="4 13">Homoserine kinase</fullName>
        <shortName evidence="13">HK</shortName>
        <shortName evidence="13">HSK</shortName>
        <ecNumber evidence="3 13">2.7.1.39</ecNumber>
    </recommendedName>
</protein>
<dbReference type="KEGG" id="eff:skT53_09320"/>
<comment type="function">
    <text evidence="12 13">Catalyzes the ATP-dependent phosphorylation of L-homoserine to L-homoserine phosphate.</text>
</comment>
<gene>
    <name evidence="13 16" type="primary">thrB</name>
    <name evidence="16" type="ORF">skT53_09320</name>
</gene>
<dbReference type="NCBIfam" id="NF002288">
    <property type="entry name" value="PRK01212.1-4"/>
    <property type="match status" value="1"/>
</dbReference>
<keyword evidence="10 13" id="KW-0067">ATP-binding</keyword>
<evidence type="ECO:0000256" key="2">
    <source>
        <dbReference type="ARBA" id="ARBA00007370"/>
    </source>
</evidence>
<keyword evidence="5 13" id="KW-0028">Amino-acid biosynthesis</keyword>
<evidence type="ECO:0000313" key="16">
    <source>
        <dbReference type="EMBL" id="BCJ85947.1"/>
    </source>
</evidence>
<dbReference type="Gene3D" id="3.30.70.890">
    <property type="entry name" value="GHMP kinase, C-terminal domain"/>
    <property type="match status" value="1"/>
</dbReference>
<keyword evidence="13" id="KW-0963">Cytoplasm</keyword>
<dbReference type="AlphaFoldDB" id="A0A7I8D7G5"/>
<dbReference type="GO" id="GO:0005524">
    <property type="term" value="F:ATP binding"/>
    <property type="evidence" value="ECO:0007669"/>
    <property type="project" value="UniProtKB-UniRule"/>
</dbReference>
<dbReference type="InterPro" id="IPR020568">
    <property type="entry name" value="Ribosomal_Su5_D2-typ_SF"/>
</dbReference>
<reference evidence="16 17" key="1">
    <citation type="submission" date="2020-08" db="EMBL/GenBank/DDBJ databases">
        <title>Complete Genome Sequence of Effusibacillus dendaii Strain skT53, Isolated from Farmland soil.</title>
        <authorList>
            <person name="Konishi T."/>
            <person name="Kawasaki H."/>
        </authorList>
    </citation>
    <scope>NUCLEOTIDE SEQUENCE [LARGE SCALE GENOMIC DNA]</scope>
    <source>
        <strain evidence="17">skT53</strain>
    </source>
</reference>
<feature type="domain" description="GHMP kinase C-terminal" evidence="15">
    <location>
        <begin position="206"/>
        <end position="281"/>
    </location>
</feature>
<dbReference type="SUPFAM" id="SSF55060">
    <property type="entry name" value="GHMP Kinase, C-terminal domain"/>
    <property type="match status" value="1"/>
</dbReference>
<dbReference type="InterPro" id="IPR000870">
    <property type="entry name" value="Homoserine_kinase"/>
</dbReference>
<feature type="domain" description="GHMP kinase N-terminal" evidence="14">
    <location>
        <begin position="59"/>
        <end position="145"/>
    </location>
</feature>
<dbReference type="Pfam" id="PF00288">
    <property type="entry name" value="GHMP_kinases_N"/>
    <property type="match status" value="1"/>
</dbReference>
<evidence type="ECO:0000256" key="8">
    <source>
        <dbReference type="ARBA" id="ARBA00022741"/>
    </source>
</evidence>
<comment type="similarity">
    <text evidence="2 13">Belongs to the GHMP kinase family. Homoserine kinase subfamily.</text>
</comment>
<dbReference type="EMBL" id="AP023366">
    <property type="protein sequence ID" value="BCJ85947.1"/>
    <property type="molecule type" value="Genomic_DNA"/>
</dbReference>
<dbReference type="PANTHER" id="PTHR20861:SF1">
    <property type="entry name" value="HOMOSERINE KINASE"/>
    <property type="match status" value="1"/>
</dbReference>
<dbReference type="UniPathway" id="UPA00050">
    <property type="reaction ID" value="UER00064"/>
</dbReference>
<evidence type="ECO:0000256" key="3">
    <source>
        <dbReference type="ARBA" id="ARBA00012078"/>
    </source>
</evidence>
<dbReference type="PANTHER" id="PTHR20861">
    <property type="entry name" value="HOMOSERINE/4-DIPHOSPHOCYTIDYL-2-C-METHYL-D-ERYTHRITOL KINASE"/>
    <property type="match status" value="1"/>
</dbReference>
<evidence type="ECO:0000256" key="11">
    <source>
        <dbReference type="ARBA" id="ARBA00049375"/>
    </source>
</evidence>
<dbReference type="InterPro" id="IPR036554">
    <property type="entry name" value="GHMP_kinase_C_sf"/>
</dbReference>
<dbReference type="Gene3D" id="3.30.230.10">
    <property type="match status" value="1"/>
</dbReference>
<name>A0A7I8D7G5_9BACL</name>
<dbReference type="SUPFAM" id="SSF54211">
    <property type="entry name" value="Ribosomal protein S5 domain 2-like"/>
    <property type="match status" value="1"/>
</dbReference>
<dbReference type="PIRSF" id="PIRSF000676">
    <property type="entry name" value="Homoser_kin"/>
    <property type="match status" value="1"/>
</dbReference>
<keyword evidence="6 13" id="KW-0808">Transferase</keyword>
<dbReference type="InterPro" id="IPR006203">
    <property type="entry name" value="GHMP_knse_ATP-bd_CS"/>
</dbReference>
<evidence type="ECO:0000256" key="6">
    <source>
        <dbReference type="ARBA" id="ARBA00022679"/>
    </source>
</evidence>
<keyword evidence="8 13" id="KW-0547">Nucleotide-binding</keyword>
<evidence type="ECO:0000259" key="15">
    <source>
        <dbReference type="Pfam" id="PF08544"/>
    </source>
</evidence>
<dbReference type="GO" id="GO:0004413">
    <property type="term" value="F:homoserine kinase activity"/>
    <property type="evidence" value="ECO:0007669"/>
    <property type="project" value="UniProtKB-UniRule"/>
</dbReference>
<evidence type="ECO:0000313" key="17">
    <source>
        <dbReference type="Proteomes" id="UP000593802"/>
    </source>
</evidence>
<keyword evidence="17" id="KW-1185">Reference proteome</keyword>
<dbReference type="InterPro" id="IPR013750">
    <property type="entry name" value="GHMP_kinase_C_dom"/>
</dbReference>
<accession>A0A7I8D7G5</accession>
<dbReference type="InterPro" id="IPR006204">
    <property type="entry name" value="GHMP_kinase_N_dom"/>
</dbReference>
<evidence type="ECO:0000256" key="4">
    <source>
        <dbReference type="ARBA" id="ARBA00017858"/>
    </source>
</evidence>
<feature type="binding site" evidence="13">
    <location>
        <begin position="92"/>
        <end position="102"/>
    </location>
    <ligand>
        <name>ATP</name>
        <dbReference type="ChEBI" id="CHEBI:30616"/>
    </ligand>
</feature>
<evidence type="ECO:0000256" key="7">
    <source>
        <dbReference type="ARBA" id="ARBA00022697"/>
    </source>
</evidence>
<dbReference type="RefSeq" id="WP_200760006.1">
    <property type="nucleotide sequence ID" value="NZ_AP023366.1"/>
</dbReference>
<dbReference type="NCBIfam" id="TIGR00191">
    <property type="entry name" value="thrB"/>
    <property type="match status" value="1"/>
</dbReference>
<dbReference type="PROSITE" id="PS00627">
    <property type="entry name" value="GHMP_KINASES_ATP"/>
    <property type="match status" value="1"/>
</dbReference>
<keyword evidence="7 13" id="KW-0791">Threonine biosynthesis</keyword>
<dbReference type="EC" id="2.7.1.39" evidence="3 13"/>
<evidence type="ECO:0000256" key="13">
    <source>
        <dbReference type="HAMAP-Rule" id="MF_00384"/>
    </source>
</evidence>
<evidence type="ECO:0000259" key="14">
    <source>
        <dbReference type="Pfam" id="PF00288"/>
    </source>
</evidence>
<organism evidence="16 17">
    <name type="scientific">Effusibacillus dendaii</name>
    <dbReference type="NCBI Taxonomy" id="2743772"/>
    <lineage>
        <taxon>Bacteria</taxon>
        <taxon>Bacillati</taxon>
        <taxon>Bacillota</taxon>
        <taxon>Bacilli</taxon>
        <taxon>Bacillales</taxon>
        <taxon>Alicyclobacillaceae</taxon>
        <taxon>Effusibacillus</taxon>
    </lineage>
</organism>
<evidence type="ECO:0000256" key="1">
    <source>
        <dbReference type="ARBA" id="ARBA00005015"/>
    </source>
</evidence>
<evidence type="ECO:0000256" key="9">
    <source>
        <dbReference type="ARBA" id="ARBA00022777"/>
    </source>
</evidence>
<comment type="subcellular location">
    <subcellularLocation>
        <location evidence="13">Cytoplasm</location>
    </subcellularLocation>
</comment>
<dbReference type="Proteomes" id="UP000593802">
    <property type="component" value="Chromosome"/>
</dbReference>
<evidence type="ECO:0000256" key="10">
    <source>
        <dbReference type="ARBA" id="ARBA00022840"/>
    </source>
</evidence>
<dbReference type="InterPro" id="IPR014721">
    <property type="entry name" value="Ribsml_uS5_D2-typ_fold_subgr"/>
</dbReference>
<dbReference type="Pfam" id="PF08544">
    <property type="entry name" value="GHMP_kinases_C"/>
    <property type="match status" value="1"/>
</dbReference>
<sequence>MGVSVRIPATTANLGPGFDTFGMALSLYNTLEADWSGNGQLRIEVTGDGAHLVPVNETNTVYKAMQQVFMEAGENELLTERGLHIRIHNNVPVTRGMGSSATAIVGGLWAANEMLNYPLSEQKLVELAVRLEGHPDNVTPAIFGGVVVSGVVNEKVYVKRFSAPIGMRCVVAVPDFQLATRTSRKALPPALPYADAVHNVNRASLMVAALSDGNLQMFCELMEDRLHEPYRMPLVPGMQKAIQFAREAGALAAVLSGSGPSLIAFCQEGAEQIGEALQKGFRSEGITSAILHLTPAAKGVAGVTPIS</sequence>
<comment type="pathway">
    <text evidence="1 13">Amino-acid biosynthesis; L-threonine biosynthesis; L-threonine from L-aspartate: step 4/5.</text>
</comment>
<proteinExistence type="inferred from homology"/>
<evidence type="ECO:0000256" key="5">
    <source>
        <dbReference type="ARBA" id="ARBA00022605"/>
    </source>
</evidence>
<dbReference type="GO" id="GO:0005737">
    <property type="term" value="C:cytoplasm"/>
    <property type="evidence" value="ECO:0007669"/>
    <property type="project" value="UniProtKB-SubCell"/>
</dbReference>
<evidence type="ECO:0000256" key="12">
    <source>
        <dbReference type="ARBA" id="ARBA00049954"/>
    </source>
</evidence>
<dbReference type="PRINTS" id="PR00958">
    <property type="entry name" value="HOMSERKINASE"/>
</dbReference>
<dbReference type="HAMAP" id="MF_00384">
    <property type="entry name" value="Homoser_kinase"/>
    <property type="match status" value="1"/>
</dbReference>
<comment type="catalytic activity">
    <reaction evidence="11 13">
        <text>L-homoserine + ATP = O-phospho-L-homoserine + ADP + H(+)</text>
        <dbReference type="Rhea" id="RHEA:13985"/>
        <dbReference type="ChEBI" id="CHEBI:15378"/>
        <dbReference type="ChEBI" id="CHEBI:30616"/>
        <dbReference type="ChEBI" id="CHEBI:57476"/>
        <dbReference type="ChEBI" id="CHEBI:57590"/>
        <dbReference type="ChEBI" id="CHEBI:456216"/>
        <dbReference type="EC" id="2.7.1.39"/>
    </reaction>
</comment>